<evidence type="ECO:0000256" key="3">
    <source>
        <dbReference type="ARBA" id="ARBA00022677"/>
    </source>
</evidence>
<dbReference type="Pfam" id="PF10230">
    <property type="entry name" value="LIDHydrolase"/>
    <property type="match status" value="1"/>
</dbReference>
<dbReference type="GO" id="GO:0019915">
    <property type="term" value="P:lipid storage"/>
    <property type="evidence" value="ECO:0007669"/>
    <property type="project" value="InterPro"/>
</dbReference>
<dbReference type="PANTHER" id="PTHR13390">
    <property type="entry name" value="LIPASE"/>
    <property type="match status" value="1"/>
</dbReference>
<dbReference type="GO" id="GO:0005811">
    <property type="term" value="C:lipid droplet"/>
    <property type="evidence" value="ECO:0007669"/>
    <property type="project" value="UniProtKB-SubCell"/>
</dbReference>
<proteinExistence type="inferred from homology"/>
<dbReference type="GO" id="GO:0016298">
    <property type="term" value="F:lipase activity"/>
    <property type="evidence" value="ECO:0007669"/>
    <property type="project" value="InterPro"/>
</dbReference>
<reference evidence="5" key="1">
    <citation type="journal article" date="2023" name="Mol. Plant Microbe Interact.">
        <title>Elucidating the Obligate Nature and Biological Capacity of an Invasive Fungal Corn Pathogen.</title>
        <authorList>
            <person name="MacCready J.S."/>
            <person name="Roggenkamp E.M."/>
            <person name="Gdanetz K."/>
            <person name="Chilvers M.I."/>
        </authorList>
    </citation>
    <scope>NUCLEOTIDE SEQUENCE</scope>
    <source>
        <strain evidence="5">PM02</strain>
    </source>
</reference>
<dbReference type="Proteomes" id="UP001217918">
    <property type="component" value="Unassembled WGS sequence"/>
</dbReference>
<evidence type="ECO:0000313" key="6">
    <source>
        <dbReference type="Proteomes" id="UP001217918"/>
    </source>
</evidence>
<sequence length="375" mass="41248">MVEPGRAKPPSVFPPDFCAGPDTPRLDDDAVTDESCLFRPAPGRRGRDRRQVLLFFLPGNPGLYQYYLPFLYHLRALLQQTEAHHAVAFTLAAQSLQGFLGLAGRPPYSLAAQIAAMDARLLALTSPRPPTAPPYDDVVVVGHSLGAYLTVELFHRHLDDGTPPVPLRAGIGLFATVTHLAASSSGRAAAALLRVPVLADHAWRAPALLLALLPAWLVCSLVAWVLAFPPEAAAVTAAWLKSPGALRQAYSLARDELATIRGDVWREDVWEVVDREGERGGGQPDGPPKFIFYFAEKDHWVADETRAEFIRQREEHAAREGVPRHKRGRTKQMIDHAKIPHSFCIHHSESVAEKTHGFMEDIILPRLGQADTPRA</sequence>
<evidence type="ECO:0008006" key="7">
    <source>
        <dbReference type="Google" id="ProtNLM"/>
    </source>
</evidence>
<comment type="subcellular location">
    <subcellularLocation>
        <location evidence="1">Lipid droplet</location>
    </subcellularLocation>
</comment>
<dbReference type="InterPro" id="IPR029058">
    <property type="entry name" value="AB_hydrolase_fold"/>
</dbReference>
<dbReference type="EMBL" id="JAQQPM010000003">
    <property type="protein sequence ID" value="KAK2069130.1"/>
    <property type="molecule type" value="Genomic_DNA"/>
</dbReference>
<evidence type="ECO:0000313" key="5">
    <source>
        <dbReference type="EMBL" id="KAK2069130.1"/>
    </source>
</evidence>
<accession>A0AAD9I207</accession>
<comment type="similarity">
    <text evidence="2">Belongs to the AB hydrolase superfamily. LDAH family.</text>
</comment>
<organism evidence="5 6">
    <name type="scientific">Phyllachora maydis</name>
    <dbReference type="NCBI Taxonomy" id="1825666"/>
    <lineage>
        <taxon>Eukaryota</taxon>
        <taxon>Fungi</taxon>
        <taxon>Dikarya</taxon>
        <taxon>Ascomycota</taxon>
        <taxon>Pezizomycotina</taxon>
        <taxon>Sordariomycetes</taxon>
        <taxon>Sordariomycetidae</taxon>
        <taxon>Phyllachorales</taxon>
        <taxon>Phyllachoraceae</taxon>
        <taxon>Phyllachora</taxon>
    </lineage>
</organism>
<keyword evidence="3" id="KW-0551">Lipid droplet</keyword>
<keyword evidence="4" id="KW-0378">Hydrolase</keyword>
<dbReference type="Gene3D" id="3.40.50.1820">
    <property type="entry name" value="alpha/beta hydrolase"/>
    <property type="match status" value="1"/>
</dbReference>
<evidence type="ECO:0000256" key="4">
    <source>
        <dbReference type="ARBA" id="ARBA00022801"/>
    </source>
</evidence>
<dbReference type="InterPro" id="IPR019363">
    <property type="entry name" value="LDAH"/>
</dbReference>
<name>A0AAD9I207_9PEZI</name>
<keyword evidence="6" id="KW-1185">Reference proteome</keyword>
<dbReference type="PANTHER" id="PTHR13390:SF0">
    <property type="entry name" value="LIPID DROPLET-ASSOCIATED HYDROLASE"/>
    <property type="match status" value="1"/>
</dbReference>
<dbReference type="AlphaFoldDB" id="A0AAD9I207"/>
<evidence type="ECO:0000256" key="2">
    <source>
        <dbReference type="ARBA" id="ARBA00008300"/>
    </source>
</evidence>
<protein>
    <recommendedName>
        <fullName evidence="7">Lipid droplet-associated hydrolase</fullName>
    </recommendedName>
</protein>
<dbReference type="SUPFAM" id="SSF53474">
    <property type="entry name" value="alpha/beta-Hydrolases"/>
    <property type="match status" value="1"/>
</dbReference>
<comment type="caution">
    <text evidence="5">The sequence shown here is derived from an EMBL/GenBank/DDBJ whole genome shotgun (WGS) entry which is preliminary data.</text>
</comment>
<evidence type="ECO:0000256" key="1">
    <source>
        <dbReference type="ARBA" id="ARBA00004502"/>
    </source>
</evidence>
<gene>
    <name evidence="5" type="ORF">P8C59_003735</name>
</gene>